<keyword evidence="3" id="KW-0813">Transport</keyword>
<protein>
    <submittedName>
        <fullName evidence="10">Transporter</fullName>
    </submittedName>
</protein>
<evidence type="ECO:0000256" key="8">
    <source>
        <dbReference type="SAM" id="Coils"/>
    </source>
</evidence>
<evidence type="ECO:0000256" key="9">
    <source>
        <dbReference type="SAM" id="SignalP"/>
    </source>
</evidence>
<dbReference type="AlphaFoldDB" id="A0A0Q9Z4S2"/>
<comment type="subcellular location">
    <subcellularLocation>
        <location evidence="1">Cell outer membrane</location>
    </subcellularLocation>
</comment>
<evidence type="ECO:0000313" key="10">
    <source>
        <dbReference type="EMBL" id="KRG27885.1"/>
    </source>
</evidence>
<dbReference type="GO" id="GO:0015562">
    <property type="term" value="F:efflux transmembrane transporter activity"/>
    <property type="evidence" value="ECO:0007669"/>
    <property type="project" value="InterPro"/>
</dbReference>
<evidence type="ECO:0000256" key="6">
    <source>
        <dbReference type="ARBA" id="ARBA00023136"/>
    </source>
</evidence>
<accession>A0A0Q9Z4S2</accession>
<keyword evidence="7" id="KW-0998">Cell outer membrane</keyword>
<dbReference type="GO" id="GO:1990281">
    <property type="term" value="C:efflux pump complex"/>
    <property type="evidence" value="ECO:0007669"/>
    <property type="project" value="TreeGrafter"/>
</dbReference>
<comment type="similarity">
    <text evidence="2">Belongs to the outer membrane factor (OMF) (TC 1.B.17) family.</text>
</comment>
<dbReference type="Gene3D" id="1.20.1600.10">
    <property type="entry name" value="Outer membrane efflux proteins (OEP)"/>
    <property type="match status" value="1"/>
</dbReference>
<dbReference type="SUPFAM" id="SSF56954">
    <property type="entry name" value="Outer membrane efflux proteins (OEP)"/>
    <property type="match status" value="1"/>
</dbReference>
<dbReference type="Proteomes" id="UP000051643">
    <property type="component" value="Unassembled WGS sequence"/>
</dbReference>
<keyword evidence="5" id="KW-0812">Transmembrane</keyword>
<dbReference type="PANTHER" id="PTHR30026">
    <property type="entry name" value="OUTER MEMBRANE PROTEIN TOLC"/>
    <property type="match status" value="1"/>
</dbReference>
<comment type="caution">
    <text evidence="10">The sequence shown here is derived from an EMBL/GenBank/DDBJ whole genome shotgun (WGS) entry which is preliminary data.</text>
</comment>
<name>A0A0Q9Z4S2_9FLAO</name>
<evidence type="ECO:0000313" key="11">
    <source>
        <dbReference type="Proteomes" id="UP000051643"/>
    </source>
</evidence>
<feature type="signal peptide" evidence="9">
    <location>
        <begin position="1"/>
        <end position="17"/>
    </location>
</feature>
<dbReference type="Pfam" id="PF02321">
    <property type="entry name" value="OEP"/>
    <property type="match status" value="1"/>
</dbReference>
<dbReference type="GO" id="GO:0009279">
    <property type="term" value="C:cell outer membrane"/>
    <property type="evidence" value="ECO:0007669"/>
    <property type="project" value="UniProtKB-SubCell"/>
</dbReference>
<keyword evidence="8" id="KW-0175">Coiled coil</keyword>
<reference evidence="10" key="1">
    <citation type="submission" date="2015-10" db="EMBL/GenBank/DDBJ databases">
        <title>Draft genome sequence of Salegentibacter mishustinae KCTC 12263.</title>
        <authorList>
            <person name="Lin W."/>
            <person name="Zheng Q."/>
        </authorList>
    </citation>
    <scope>NUCLEOTIDE SEQUENCE [LARGE SCALE GENOMIC DNA]</scope>
    <source>
        <strain evidence="10">KCTC 12263</strain>
    </source>
</reference>
<proteinExistence type="inferred from homology"/>
<keyword evidence="6" id="KW-0472">Membrane</keyword>
<dbReference type="GO" id="GO:0015288">
    <property type="term" value="F:porin activity"/>
    <property type="evidence" value="ECO:0007669"/>
    <property type="project" value="TreeGrafter"/>
</dbReference>
<dbReference type="OrthoDB" id="367883at2"/>
<dbReference type="EMBL" id="LKTP01000034">
    <property type="protein sequence ID" value="KRG27885.1"/>
    <property type="molecule type" value="Genomic_DNA"/>
</dbReference>
<feature type="coiled-coil region" evidence="8">
    <location>
        <begin position="340"/>
        <end position="396"/>
    </location>
</feature>
<keyword evidence="9" id="KW-0732">Signal</keyword>
<evidence type="ECO:0000256" key="2">
    <source>
        <dbReference type="ARBA" id="ARBA00007613"/>
    </source>
</evidence>
<dbReference type="STRING" id="270918.APR42_09055"/>
<evidence type="ECO:0000256" key="7">
    <source>
        <dbReference type="ARBA" id="ARBA00023237"/>
    </source>
</evidence>
<dbReference type="RefSeq" id="WP_057482558.1">
    <property type="nucleotide sequence ID" value="NZ_BMWR01000004.1"/>
</dbReference>
<dbReference type="PANTHER" id="PTHR30026:SF20">
    <property type="entry name" value="OUTER MEMBRANE PROTEIN TOLC"/>
    <property type="match status" value="1"/>
</dbReference>
<gene>
    <name evidence="10" type="ORF">APR42_09055</name>
</gene>
<evidence type="ECO:0000256" key="3">
    <source>
        <dbReference type="ARBA" id="ARBA00022448"/>
    </source>
</evidence>
<evidence type="ECO:0000256" key="4">
    <source>
        <dbReference type="ARBA" id="ARBA00022452"/>
    </source>
</evidence>
<keyword evidence="11" id="KW-1185">Reference proteome</keyword>
<evidence type="ECO:0000256" key="5">
    <source>
        <dbReference type="ARBA" id="ARBA00022692"/>
    </source>
</evidence>
<sequence length="451" mass="51485">MKFRYLLILLISISSIAQETPQDYSFSMEEAIKFGLENNYSSVNAQKDIEIALKQKWEIIAQGLPQVSATADYQNYLKQPVTLLPAEITGGEPGTFTPVTFGTQQNVNATATWNQLIFDGSYIVGIQSARTLLQISENAKTKTDLEIKKAVINAYGNVLLAEENVAILEKNVENVQKNYDETNEIYKNGLAEQEDVEQLEITLLNLKNNLSRSKRMRDIAYEMFNLTLGIPVEIPVNLTEELDNLAMEYFDLELLQKEIPVEENIDYRIAANTAESREIEVKLEKSKALPSLTGFLNYGVQGFSQEFTFLNEDQEYFGQSILGVSLNIPIFSSGMRSSRTQQKQIAYEQAMVELEQTENEVKRQINSAKSDYEFSLENYQNQKKNLELAERIENKNQIKFFEGIASSFELSEAQRQLYQAQQDFLQSMLDVITAKVELENLLDTRKYNNED</sequence>
<feature type="chain" id="PRO_5006389096" evidence="9">
    <location>
        <begin position="18"/>
        <end position="451"/>
    </location>
</feature>
<keyword evidence="4" id="KW-1134">Transmembrane beta strand</keyword>
<organism evidence="10 11">
    <name type="scientific">Salegentibacter mishustinae</name>
    <dbReference type="NCBI Taxonomy" id="270918"/>
    <lineage>
        <taxon>Bacteria</taxon>
        <taxon>Pseudomonadati</taxon>
        <taxon>Bacteroidota</taxon>
        <taxon>Flavobacteriia</taxon>
        <taxon>Flavobacteriales</taxon>
        <taxon>Flavobacteriaceae</taxon>
        <taxon>Salegentibacter</taxon>
    </lineage>
</organism>
<evidence type="ECO:0000256" key="1">
    <source>
        <dbReference type="ARBA" id="ARBA00004442"/>
    </source>
</evidence>
<dbReference type="InterPro" id="IPR051906">
    <property type="entry name" value="TolC-like"/>
</dbReference>
<dbReference type="InterPro" id="IPR003423">
    <property type="entry name" value="OMP_efflux"/>
</dbReference>
<feature type="coiled-coil region" evidence="8">
    <location>
        <begin position="158"/>
        <end position="216"/>
    </location>
</feature>